<dbReference type="PANTHER" id="PTHR28152:SF1">
    <property type="entry name" value="HYDROXYACYL-THIOESTER DEHYDRATASE TYPE 2, MITOCHONDRIAL"/>
    <property type="match status" value="1"/>
</dbReference>
<evidence type="ECO:0000256" key="1">
    <source>
        <dbReference type="SAM" id="MobiDB-lite"/>
    </source>
</evidence>
<dbReference type="Proteomes" id="UP000064912">
    <property type="component" value="Chromosome"/>
</dbReference>
<dbReference type="RefSeq" id="WP_234153764.1">
    <property type="nucleotide sequence ID" value="NZ_JAESJE010000091.1"/>
</dbReference>
<accession>A0A0D6B799</accession>
<feature type="region of interest" description="Disordered" evidence="1">
    <location>
        <begin position="1"/>
        <end position="23"/>
    </location>
</feature>
<dbReference type="GO" id="GO:0019171">
    <property type="term" value="F:(3R)-hydroxyacyl-[acyl-carrier-protein] dehydratase activity"/>
    <property type="evidence" value="ECO:0007669"/>
    <property type="project" value="TreeGrafter"/>
</dbReference>
<name>A0A0D6B799_RHOSU</name>
<dbReference type="EMBL" id="AP014800">
    <property type="protein sequence ID" value="BAQ70982.1"/>
    <property type="molecule type" value="Genomic_DNA"/>
</dbReference>
<sequence>MSEPADTSGAGEDAPKEAVGKSQVATDVLDPTRIVALFVALGLDGKPPGHYDPLPPYFHQVYFWDVHRPDELGRDGLPHIGGDGFIPDLGLPRRMWAGGRLTFYGPLRQGLPAQKTSTIEKVQLKKGRSGPLAFVTLRHDIVEGGMLRVTEYEDLVYLPDPDRGRPRPPAPVAPETWEDAVELTFTPTLLFRYSALTLNGHRIHYDREYCQRVEGYPGLVVQGQLLAQFLMLRANAHGTIRHFSMRAYAPVFDFETVQLCRAGDRYWIRGEDGRLAVMGEAVFAPGAL</sequence>
<dbReference type="InterPro" id="IPR029069">
    <property type="entry name" value="HotDog_dom_sf"/>
</dbReference>
<organism evidence="2 3">
    <name type="scientific">Rhodovulum sulfidophilum</name>
    <name type="common">Rhodobacter sulfidophilus</name>
    <dbReference type="NCBI Taxonomy" id="35806"/>
    <lineage>
        <taxon>Bacteria</taxon>
        <taxon>Pseudomonadati</taxon>
        <taxon>Pseudomonadota</taxon>
        <taxon>Alphaproteobacteria</taxon>
        <taxon>Rhodobacterales</taxon>
        <taxon>Paracoccaceae</taxon>
        <taxon>Rhodovulum</taxon>
    </lineage>
</organism>
<dbReference type="PANTHER" id="PTHR28152">
    <property type="entry name" value="HYDROXYACYL-THIOESTER DEHYDRATASE TYPE 2, MITOCHONDRIAL"/>
    <property type="match status" value="1"/>
</dbReference>
<gene>
    <name evidence="2" type="ORF">NHU_03858</name>
</gene>
<dbReference type="KEGG" id="rsu:NHU_03858"/>
<evidence type="ECO:0000313" key="2">
    <source>
        <dbReference type="EMBL" id="BAQ70982.1"/>
    </source>
</evidence>
<evidence type="ECO:0000313" key="3">
    <source>
        <dbReference type="Proteomes" id="UP000064912"/>
    </source>
</evidence>
<evidence type="ECO:0008006" key="4">
    <source>
        <dbReference type="Google" id="ProtNLM"/>
    </source>
</evidence>
<proteinExistence type="predicted"/>
<dbReference type="SUPFAM" id="SSF54637">
    <property type="entry name" value="Thioesterase/thiol ester dehydrase-isomerase"/>
    <property type="match status" value="1"/>
</dbReference>
<dbReference type="Gene3D" id="3.10.129.10">
    <property type="entry name" value="Hotdog Thioesterase"/>
    <property type="match status" value="1"/>
</dbReference>
<dbReference type="InterPro" id="IPR052741">
    <property type="entry name" value="Mitochondrial_HTD2"/>
</dbReference>
<protein>
    <recommendedName>
        <fullName evidence="4">Acyl dehydratase</fullName>
    </recommendedName>
</protein>
<dbReference type="eggNOG" id="COG3777">
    <property type="taxonomic scope" value="Bacteria"/>
</dbReference>
<reference evidence="2 3" key="1">
    <citation type="submission" date="2015-02" db="EMBL/GenBank/DDBJ databases">
        <title>Genome sequene of Rhodovulum sulfidophilum DSM 2351.</title>
        <authorList>
            <person name="Nagao N."/>
        </authorList>
    </citation>
    <scope>NUCLEOTIDE SEQUENCE [LARGE SCALE GENOMIC DNA]</scope>
    <source>
        <strain evidence="2 3">DSM 2351</strain>
    </source>
</reference>
<dbReference type="PATRIC" id="fig|35806.4.peg.3955"/>
<dbReference type="AlphaFoldDB" id="A0A0D6B799"/>